<dbReference type="EMBL" id="JAGMVJ010000014">
    <property type="protein sequence ID" value="KAH7082267.1"/>
    <property type="molecule type" value="Genomic_DNA"/>
</dbReference>
<keyword evidence="3" id="KW-1185">Reference proteome</keyword>
<feature type="non-terminal residue" evidence="2">
    <location>
        <position position="199"/>
    </location>
</feature>
<dbReference type="PANTHER" id="PTHR33112">
    <property type="entry name" value="DOMAIN PROTEIN, PUTATIVE-RELATED"/>
    <property type="match status" value="1"/>
</dbReference>
<name>A0A8K0R1A2_9PLEO</name>
<dbReference type="Proteomes" id="UP000813461">
    <property type="component" value="Unassembled WGS sequence"/>
</dbReference>
<evidence type="ECO:0000313" key="2">
    <source>
        <dbReference type="EMBL" id="KAH7082267.1"/>
    </source>
</evidence>
<evidence type="ECO:0000313" key="3">
    <source>
        <dbReference type="Proteomes" id="UP000813461"/>
    </source>
</evidence>
<comment type="caution">
    <text evidence="2">The sequence shown here is derived from an EMBL/GenBank/DDBJ whole genome shotgun (WGS) entry which is preliminary data.</text>
</comment>
<evidence type="ECO:0000259" key="1">
    <source>
        <dbReference type="Pfam" id="PF06985"/>
    </source>
</evidence>
<dbReference type="OrthoDB" id="5428863at2759"/>
<protein>
    <submittedName>
        <fullName evidence="2">Heterokaryon incompatibility protein-domain-containing protein</fullName>
    </submittedName>
</protein>
<dbReference type="Pfam" id="PF06985">
    <property type="entry name" value="HET"/>
    <property type="match status" value="1"/>
</dbReference>
<dbReference type="InterPro" id="IPR010730">
    <property type="entry name" value="HET"/>
</dbReference>
<dbReference type="PANTHER" id="PTHR33112:SF1">
    <property type="entry name" value="HETEROKARYON INCOMPATIBILITY DOMAIN-CONTAINING PROTEIN"/>
    <property type="match status" value="1"/>
</dbReference>
<gene>
    <name evidence="2" type="ORF">FB567DRAFT_447684</name>
</gene>
<feature type="domain" description="Heterokaryon incompatibility" evidence="1">
    <location>
        <begin position="1"/>
        <end position="108"/>
    </location>
</feature>
<organism evidence="2 3">
    <name type="scientific">Paraphoma chrysanthemicola</name>
    <dbReference type="NCBI Taxonomy" id="798071"/>
    <lineage>
        <taxon>Eukaryota</taxon>
        <taxon>Fungi</taxon>
        <taxon>Dikarya</taxon>
        <taxon>Ascomycota</taxon>
        <taxon>Pezizomycotina</taxon>
        <taxon>Dothideomycetes</taxon>
        <taxon>Pleosporomycetidae</taxon>
        <taxon>Pleosporales</taxon>
        <taxon>Pleosporineae</taxon>
        <taxon>Phaeosphaeriaceae</taxon>
        <taxon>Paraphoma</taxon>
    </lineage>
</organism>
<proteinExistence type="predicted"/>
<sequence length="199" mass="22912">DAVAVTRSLGYRYLWVDKYCIDQHNEKEKAYQLEMMDQIYEKADLTIVAAAGCDDTYGLPGAGRRSMRPRTRQSVARLQKHAFISCDRLTIKTLWSTQWFNRGWTFQEMILSTRCLIFTESQAILACRTTTYYEEFPHFPGSASERPLLPSILPDIQGGLSFLELENQISGYLGRTLSYQADALNAFKGLLNRAWYFSY</sequence>
<reference evidence="2" key="1">
    <citation type="journal article" date="2021" name="Nat. Commun.">
        <title>Genetic determinants of endophytism in the Arabidopsis root mycobiome.</title>
        <authorList>
            <person name="Mesny F."/>
            <person name="Miyauchi S."/>
            <person name="Thiergart T."/>
            <person name="Pickel B."/>
            <person name="Atanasova L."/>
            <person name="Karlsson M."/>
            <person name="Huettel B."/>
            <person name="Barry K.W."/>
            <person name="Haridas S."/>
            <person name="Chen C."/>
            <person name="Bauer D."/>
            <person name="Andreopoulos W."/>
            <person name="Pangilinan J."/>
            <person name="LaButti K."/>
            <person name="Riley R."/>
            <person name="Lipzen A."/>
            <person name="Clum A."/>
            <person name="Drula E."/>
            <person name="Henrissat B."/>
            <person name="Kohler A."/>
            <person name="Grigoriev I.V."/>
            <person name="Martin F.M."/>
            <person name="Hacquard S."/>
        </authorList>
    </citation>
    <scope>NUCLEOTIDE SEQUENCE</scope>
    <source>
        <strain evidence="2">MPI-SDFR-AT-0120</strain>
    </source>
</reference>
<dbReference type="AlphaFoldDB" id="A0A8K0R1A2"/>
<accession>A0A8K0R1A2</accession>